<evidence type="ECO:0000313" key="3">
    <source>
        <dbReference type="EMBL" id="KAK5858248.1"/>
    </source>
</evidence>
<gene>
    <name evidence="3" type="ORF">PBY51_002401</name>
</gene>
<keyword evidence="2" id="KW-0812">Transmembrane</keyword>
<dbReference type="Proteomes" id="UP001346869">
    <property type="component" value="Unassembled WGS sequence"/>
</dbReference>
<dbReference type="GO" id="GO:0001772">
    <property type="term" value="C:immunological synapse"/>
    <property type="evidence" value="ECO:0007669"/>
    <property type="project" value="InterPro"/>
</dbReference>
<feature type="region of interest" description="Disordered" evidence="1">
    <location>
        <begin position="139"/>
        <end position="207"/>
    </location>
</feature>
<dbReference type="AlphaFoldDB" id="A0AAN8AKB3"/>
<dbReference type="GO" id="GO:0097197">
    <property type="term" value="C:tetraspanin-enriched microdomain"/>
    <property type="evidence" value="ECO:0007669"/>
    <property type="project" value="InterPro"/>
</dbReference>
<keyword evidence="2" id="KW-0472">Membrane</keyword>
<proteinExistence type="predicted"/>
<reference evidence="3 4" key="2">
    <citation type="journal article" date="2023" name="Mol. Biol. Evol.">
        <title>Genomics of Secondarily Temperate Adaptation in the Only Non-Antarctic Icefish.</title>
        <authorList>
            <person name="Rivera-Colon A.G."/>
            <person name="Rayamajhi N."/>
            <person name="Minhas B.F."/>
            <person name="Madrigal G."/>
            <person name="Bilyk K.T."/>
            <person name="Yoon V."/>
            <person name="Hune M."/>
            <person name="Gregory S."/>
            <person name="Cheng C.H.C."/>
            <person name="Catchen J.M."/>
        </authorList>
    </citation>
    <scope>NUCLEOTIDE SEQUENCE [LARGE SCALE GENOMIC DNA]</scope>
    <source>
        <tissue evidence="3">Blood</tissue>
    </source>
</reference>
<keyword evidence="4" id="KW-1185">Reference proteome</keyword>
<dbReference type="EMBL" id="JAUZQC010000015">
    <property type="protein sequence ID" value="KAK5858248.1"/>
    <property type="molecule type" value="Genomic_DNA"/>
</dbReference>
<evidence type="ECO:0000256" key="1">
    <source>
        <dbReference type="SAM" id="MobiDB-lite"/>
    </source>
</evidence>
<organism evidence="3 4">
    <name type="scientific">Eleginops maclovinus</name>
    <name type="common">Patagonian blennie</name>
    <name type="synonym">Eleginus maclovinus</name>
    <dbReference type="NCBI Taxonomy" id="56733"/>
    <lineage>
        <taxon>Eukaryota</taxon>
        <taxon>Metazoa</taxon>
        <taxon>Chordata</taxon>
        <taxon>Craniata</taxon>
        <taxon>Vertebrata</taxon>
        <taxon>Euteleostomi</taxon>
        <taxon>Actinopterygii</taxon>
        <taxon>Neopterygii</taxon>
        <taxon>Teleostei</taxon>
        <taxon>Neoteleostei</taxon>
        <taxon>Acanthomorphata</taxon>
        <taxon>Eupercaria</taxon>
        <taxon>Perciformes</taxon>
        <taxon>Notothenioidei</taxon>
        <taxon>Eleginopidae</taxon>
        <taxon>Eleginops</taxon>
    </lineage>
</organism>
<evidence type="ECO:0000313" key="4">
    <source>
        <dbReference type="Proteomes" id="UP001346869"/>
    </source>
</evidence>
<name>A0AAN8AKB3_ELEMC</name>
<protein>
    <recommendedName>
        <fullName evidence="5">SLP adapter and CSK-interacting membrane protein</fullName>
    </recommendedName>
</protein>
<dbReference type="Pfam" id="PF15050">
    <property type="entry name" value="SCIMP"/>
    <property type="match status" value="1"/>
</dbReference>
<evidence type="ECO:0000256" key="2">
    <source>
        <dbReference type="SAM" id="Phobius"/>
    </source>
</evidence>
<keyword evidence="2" id="KW-1133">Transmembrane helix</keyword>
<dbReference type="InterPro" id="IPR028181">
    <property type="entry name" value="SCIMP"/>
</dbReference>
<comment type="caution">
    <text evidence="3">The sequence shown here is derived from an EMBL/GenBank/DDBJ whole genome shotgun (WGS) entry which is preliminary data.</text>
</comment>
<accession>A0AAN8AKB3</accession>
<feature type="compositionally biased region" description="Acidic residues" evidence="1">
    <location>
        <begin position="181"/>
        <end position="207"/>
    </location>
</feature>
<evidence type="ECO:0008006" key="5">
    <source>
        <dbReference type="Google" id="ProtNLM"/>
    </source>
</evidence>
<feature type="transmembrane region" description="Helical" evidence="2">
    <location>
        <begin position="6"/>
        <end position="30"/>
    </location>
</feature>
<feature type="compositionally biased region" description="Basic and acidic residues" evidence="1">
    <location>
        <begin position="160"/>
        <end position="169"/>
    </location>
</feature>
<sequence length="207" mass="23746">MELLRRYLWVWVILGSLSASAAISIIFICINRWLSRQGRHIIQQLHRNNSDFPIKSNKYPVETPPLPPRTQFLREAAQSHENLADEHDYEEAELVSQVAMPEHKVTMPKYQEPKGTMPKNQEPKGTMPKYQAAMPKFVDPSNDYEEAMPDYENATPEAFDNGKVEKEVRTLPPLDMKIDSAEDDASTEDYDDIGSEDDNEEDYDDVG</sequence>
<reference evidence="3 4" key="1">
    <citation type="journal article" date="2023" name="Genes (Basel)">
        <title>Chromosome-Level Genome Assembly and Circadian Gene Repertoire of the Patagonia Blennie Eleginops maclovinus-The Closest Ancestral Proxy of Antarctic Cryonotothenioids.</title>
        <authorList>
            <person name="Cheng C.C."/>
            <person name="Rivera-Colon A.G."/>
            <person name="Minhas B.F."/>
            <person name="Wilson L."/>
            <person name="Rayamajhi N."/>
            <person name="Vargas-Chacoff L."/>
            <person name="Catchen J.M."/>
        </authorList>
    </citation>
    <scope>NUCLEOTIDE SEQUENCE [LARGE SCALE GENOMIC DNA]</scope>
    <source>
        <strain evidence="3">JMC-PN-2008</strain>
    </source>
</reference>